<dbReference type="PANTHER" id="PTHR43567:SF1">
    <property type="entry name" value="FLAVOREDOXIN"/>
    <property type="match status" value="1"/>
</dbReference>
<dbReference type="Proteomes" id="UP000198832">
    <property type="component" value="Unassembled WGS sequence"/>
</dbReference>
<dbReference type="Gene3D" id="2.30.110.10">
    <property type="entry name" value="Electron Transport, Fmn-binding Protein, Chain A"/>
    <property type="match status" value="1"/>
</dbReference>
<dbReference type="SMART" id="SM00903">
    <property type="entry name" value="Flavin_Reduct"/>
    <property type="match status" value="1"/>
</dbReference>
<dbReference type="InterPro" id="IPR002563">
    <property type="entry name" value="Flavin_Rdtase-like_dom"/>
</dbReference>
<dbReference type="RefSeq" id="WP_091126225.1">
    <property type="nucleotide sequence ID" value="NZ_FOLB01000015.1"/>
</dbReference>
<evidence type="ECO:0000256" key="3">
    <source>
        <dbReference type="ARBA" id="ARBA00038054"/>
    </source>
</evidence>
<comment type="cofactor">
    <cofactor evidence="1">
        <name>FMN</name>
        <dbReference type="ChEBI" id="CHEBI:58210"/>
    </cofactor>
</comment>
<dbReference type="STRING" id="574651.SAMN04487968_11518"/>
<protein>
    <submittedName>
        <fullName evidence="5">NADH-FMN oxidoreductase RutF, flavin reductase (DIM6/NTAB) family</fullName>
    </submittedName>
</protein>
<reference evidence="5 6" key="1">
    <citation type="submission" date="2016-10" db="EMBL/GenBank/DDBJ databases">
        <authorList>
            <person name="de Groot N.N."/>
        </authorList>
    </citation>
    <scope>NUCLEOTIDE SEQUENCE [LARGE SCALE GENOMIC DNA]</scope>
    <source>
        <strain evidence="5 6">CGMCC 1.7056</strain>
    </source>
</reference>
<evidence type="ECO:0000256" key="1">
    <source>
        <dbReference type="ARBA" id="ARBA00001917"/>
    </source>
</evidence>
<comment type="similarity">
    <text evidence="3">Belongs to the flavoredoxin family.</text>
</comment>
<evidence type="ECO:0000313" key="5">
    <source>
        <dbReference type="EMBL" id="SFC93641.1"/>
    </source>
</evidence>
<keyword evidence="2" id="KW-0285">Flavoprotein</keyword>
<evidence type="ECO:0000256" key="2">
    <source>
        <dbReference type="ARBA" id="ARBA00022630"/>
    </source>
</evidence>
<accession>A0A1I1N7I4</accession>
<gene>
    <name evidence="5" type="ORF">SAMN04487968_11518</name>
</gene>
<keyword evidence="6" id="KW-1185">Reference proteome</keyword>
<dbReference type="AlphaFoldDB" id="A0A1I1N7I4"/>
<proteinExistence type="inferred from homology"/>
<dbReference type="SUPFAM" id="SSF50475">
    <property type="entry name" value="FMN-binding split barrel"/>
    <property type="match status" value="1"/>
</dbReference>
<dbReference type="GO" id="GO:0016646">
    <property type="term" value="F:oxidoreductase activity, acting on the CH-NH group of donors, NAD or NADP as acceptor"/>
    <property type="evidence" value="ECO:0007669"/>
    <property type="project" value="UniProtKB-ARBA"/>
</dbReference>
<name>A0A1I1N7I4_9ACTN</name>
<sequence>MSSTPLTHTVLEPKVLYFGTPVSVISSLNPDGTTNIAPISSSWYLGRTVVLGIGTSGQTLPNLARERSCVINLPAAEHQPAVERLAPLTGRSPVPPGKREQYRYEPDKFTAAGLTCAPSDLVTPARVAEFPVHLEATVAAIHEPADDDFAIVEAHVVRVHVATDLVVPGTQYVDTDGWRPLMYVFRHYFELGSRRGRNFRADQ</sequence>
<evidence type="ECO:0000313" key="6">
    <source>
        <dbReference type="Proteomes" id="UP000198832"/>
    </source>
</evidence>
<dbReference type="InterPro" id="IPR052174">
    <property type="entry name" value="Flavoredoxin"/>
</dbReference>
<dbReference type="InterPro" id="IPR012349">
    <property type="entry name" value="Split_barrel_FMN-bd"/>
</dbReference>
<dbReference type="Pfam" id="PF01613">
    <property type="entry name" value="Flavin_Reduct"/>
    <property type="match status" value="1"/>
</dbReference>
<feature type="domain" description="Flavin reductase like" evidence="4">
    <location>
        <begin position="15"/>
        <end position="174"/>
    </location>
</feature>
<organism evidence="5 6">
    <name type="scientific">Nocardioides terrae</name>
    <dbReference type="NCBI Taxonomy" id="574651"/>
    <lineage>
        <taxon>Bacteria</taxon>
        <taxon>Bacillati</taxon>
        <taxon>Actinomycetota</taxon>
        <taxon>Actinomycetes</taxon>
        <taxon>Propionibacteriales</taxon>
        <taxon>Nocardioidaceae</taxon>
        <taxon>Nocardioides</taxon>
    </lineage>
</organism>
<dbReference type="OrthoDB" id="9794638at2"/>
<evidence type="ECO:0000259" key="4">
    <source>
        <dbReference type="SMART" id="SM00903"/>
    </source>
</evidence>
<dbReference type="PANTHER" id="PTHR43567">
    <property type="entry name" value="FLAVOREDOXIN-RELATED-RELATED"/>
    <property type="match status" value="1"/>
</dbReference>
<dbReference type="EMBL" id="FOLB01000015">
    <property type="protein sequence ID" value="SFC93641.1"/>
    <property type="molecule type" value="Genomic_DNA"/>
</dbReference>
<dbReference type="GO" id="GO:0010181">
    <property type="term" value="F:FMN binding"/>
    <property type="evidence" value="ECO:0007669"/>
    <property type="project" value="InterPro"/>
</dbReference>